<dbReference type="Pfam" id="PF01345">
    <property type="entry name" value="DUF11"/>
    <property type="match status" value="1"/>
</dbReference>
<gene>
    <name evidence="3" type="ORF">M3P09_17220</name>
</gene>
<feature type="domain" description="DUF11" evidence="2">
    <location>
        <begin position="51"/>
        <end position="164"/>
    </location>
</feature>
<organism evidence="3 4">
    <name type="scientific">Jejuia spongiicola</name>
    <dbReference type="NCBI Taxonomy" id="2942207"/>
    <lineage>
        <taxon>Bacteria</taxon>
        <taxon>Pseudomonadati</taxon>
        <taxon>Bacteroidota</taxon>
        <taxon>Flavobacteriia</taxon>
        <taxon>Flavobacteriales</taxon>
        <taxon>Flavobacteriaceae</taxon>
        <taxon>Jejuia</taxon>
    </lineage>
</organism>
<dbReference type="RefSeq" id="WP_249974063.1">
    <property type="nucleotide sequence ID" value="NZ_JAMFLZ010000031.1"/>
</dbReference>
<dbReference type="Proteomes" id="UP001165381">
    <property type="component" value="Unassembled WGS sequence"/>
</dbReference>
<name>A0ABT0QIC9_9FLAO</name>
<evidence type="ECO:0000259" key="2">
    <source>
        <dbReference type="Pfam" id="PF01345"/>
    </source>
</evidence>
<feature type="non-terminal residue" evidence="3">
    <location>
        <position position="1"/>
    </location>
</feature>
<dbReference type="InterPro" id="IPR051172">
    <property type="entry name" value="Chlamydia_OmcB"/>
</dbReference>
<comment type="caution">
    <text evidence="3">The sequence shown here is derived from an EMBL/GenBank/DDBJ whole genome shotgun (WGS) entry which is preliminary data.</text>
</comment>
<protein>
    <submittedName>
        <fullName evidence="3">DUF11 domain-containing protein</fullName>
    </submittedName>
</protein>
<dbReference type="PANTHER" id="PTHR34819">
    <property type="entry name" value="LARGE CYSTEINE-RICH PERIPLASMIC PROTEIN OMCB"/>
    <property type="match status" value="1"/>
</dbReference>
<dbReference type="NCBIfam" id="TIGR01451">
    <property type="entry name" value="B_ant_repeat"/>
    <property type="match status" value="1"/>
</dbReference>
<dbReference type="EMBL" id="JAMFLZ010000031">
    <property type="protein sequence ID" value="MCL6296745.1"/>
    <property type="molecule type" value="Genomic_DNA"/>
</dbReference>
<dbReference type="InterPro" id="IPR001434">
    <property type="entry name" value="OmcB-like_DUF11"/>
</dbReference>
<sequence>TQTLNITATVNAGTSGDLITNTTTTAIGDQTDPTTDGDDLEAVFTVNNDADIVLTKTVDNATPNVGDTVTYTVTVKNNGPAVVTNLVVTDALPTGLIYGTIIPSDGSWTAPNWEIGILSPGEEETISIQAVVGIGQGGQTLTNTVSNTQDQTDGNSTPDDPSETIVVTSS</sequence>
<evidence type="ECO:0000313" key="3">
    <source>
        <dbReference type="EMBL" id="MCL6296745.1"/>
    </source>
</evidence>
<proteinExistence type="predicted"/>
<keyword evidence="4" id="KW-1185">Reference proteome</keyword>
<reference evidence="3" key="1">
    <citation type="submission" date="2022-05" db="EMBL/GenBank/DDBJ databases">
        <authorList>
            <person name="Park J.-S."/>
        </authorList>
    </citation>
    <scope>NUCLEOTIDE SEQUENCE</scope>
    <source>
        <strain evidence="3">2012CJ34-3</strain>
    </source>
</reference>
<dbReference type="Gene3D" id="2.60.40.3080">
    <property type="match status" value="1"/>
</dbReference>
<dbReference type="InterPro" id="IPR047589">
    <property type="entry name" value="DUF11_rpt"/>
</dbReference>
<accession>A0ABT0QIC9</accession>
<evidence type="ECO:0000313" key="4">
    <source>
        <dbReference type="Proteomes" id="UP001165381"/>
    </source>
</evidence>
<evidence type="ECO:0000256" key="1">
    <source>
        <dbReference type="SAM" id="MobiDB-lite"/>
    </source>
</evidence>
<feature type="region of interest" description="Disordered" evidence="1">
    <location>
        <begin position="145"/>
        <end position="170"/>
    </location>
</feature>
<feature type="non-terminal residue" evidence="3">
    <location>
        <position position="170"/>
    </location>
</feature>
<dbReference type="PANTHER" id="PTHR34819:SF3">
    <property type="entry name" value="CELL SURFACE PROTEIN"/>
    <property type="match status" value="1"/>
</dbReference>